<keyword evidence="2" id="KW-1185">Reference proteome</keyword>
<dbReference type="Proteomes" id="UP000185639">
    <property type="component" value="Unassembled WGS sequence"/>
</dbReference>
<reference evidence="2" key="1">
    <citation type="submission" date="2017-01" db="EMBL/GenBank/DDBJ databases">
        <authorList>
            <person name="Varghese N."/>
            <person name="Submissions S."/>
        </authorList>
    </citation>
    <scope>NUCLEOTIDE SEQUENCE [LARGE SCALE GENOMIC DNA]</scope>
    <source>
        <strain evidence="2">DSM 24913</strain>
    </source>
</reference>
<proteinExistence type="predicted"/>
<gene>
    <name evidence="1" type="ORF">SAMN05421686_1233</name>
</gene>
<dbReference type="AlphaFoldDB" id="A0A1N7QD03"/>
<organism evidence="1 2">
    <name type="scientific">Thalassolituus maritimus</name>
    <dbReference type="NCBI Taxonomy" id="484498"/>
    <lineage>
        <taxon>Bacteria</taxon>
        <taxon>Pseudomonadati</taxon>
        <taxon>Pseudomonadota</taxon>
        <taxon>Gammaproteobacteria</taxon>
        <taxon>Oceanospirillales</taxon>
        <taxon>Oceanospirillaceae</taxon>
        <taxon>Thalassolituus</taxon>
    </lineage>
</organism>
<sequence length="446" mass="50472">MEFLEEFDQIISLWSDGDLNGAIYNSTNEHLFELAETLALSSRYHFKPTGKPNSNFSFVANSSLSGGRHPCAEATCRIKKLNELVSFASLYSDEVHIQNPFEEIFLSGPENLNEASRQEMMYGIYNYFYLRPLIESGIIKYAQNMVSLCSHHSETLAKPLSEKIERKEKKLYDLLEEQLIEKCSIYFDIKEDGTQTLKIEGPDGLIDHGVRYFHFYDSTPDFITRLSKKSLPYKFTKKEILDEGILGVIIFPIIKDLSNQEWHSAFYGTSYLCDNSTQINIASKLNNSAYLASSSAFNNAMNHTLPSVYGKDIRSIVDLREKEGEAFSVYRDKVHKLLKTTDKWTESEVSEIFRDEIAPEINLIDKKIKDWKVKSKESLKEKLIFGSGAVSIGLYAGMLPPNIGAVVAAIGGGSAVVGAAMDYNKTLKEKTEARSNDFYFLWQASK</sequence>
<dbReference type="EMBL" id="FTOH01000023">
    <property type="protein sequence ID" value="SIT20745.1"/>
    <property type="molecule type" value="Genomic_DNA"/>
</dbReference>
<evidence type="ECO:0000313" key="2">
    <source>
        <dbReference type="Proteomes" id="UP000185639"/>
    </source>
</evidence>
<protein>
    <submittedName>
        <fullName evidence="1">Uncharacterized protein</fullName>
    </submittedName>
</protein>
<dbReference type="STRING" id="484498.SAMN05421686_1233"/>
<name>A0A1N7QD03_9GAMM</name>
<dbReference type="RefSeq" id="WP_076518250.1">
    <property type="nucleotide sequence ID" value="NZ_FTOH01000023.1"/>
</dbReference>
<evidence type="ECO:0000313" key="1">
    <source>
        <dbReference type="EMBL" id="SIT20745.1"/>
    </source>
</evidence>
<dbReference type="OrthoDB" id="7067508at2"/>
<accession>A0A1N7QD03</accession>